<sequence>MNSLVLSGNRRLVLSGNKSSCYQATKSAAKPRQHWVFASLNFPNSKYITFSRSAPFRWTTTQRHQTLERKTGFPARRAAP</sequence>
<dbReference type="AlphaFoldDB" id="A0A5V4LAJ6"/>
<name>A0A5V4LAJ6_SALER</name>
<comment type="caution">
    <text evidence="1">The sequence shown here is derived from an EMBL/GenBank/DDBJ whole genome shotgun (WGS) entry which is preliminary data.</text>
</comment>
<organism evidence="1">
    <name type="scientific">Salmonella enterica</name>
    <name type="common">Salmonella choleraesuis</name>
    <dbReference type="NCBI Taxonomy" id="28901"/>
    <lineage>
        <taxon>Bacteria</taxon>
        <taxon>Pseudomonadati</taxon>
        <taxon>Pseudomonadota</taxon>
        <taxon>Gammaproteobacteria</taxon>
        <taxon>Enterobacterales</taxon>
        <taxon>Enterobacteriaceae</taxon>
        <taxon>Salmonella</taxon>
    </lineage>
</organism>
<proteinExistence type="predicted"/>
<accession>A0A5V4LAJ6</accession>
<dbReference type="EMBL" id="AAHBKJ010000017">
    <property type="protein sequence ID" value="EBU2435256.1"/>
    <property type="molecule type" value="Genomic_DNA"/>
</dbReference>
<protein>
    <submittedName>
        <fullName evidence="1">Uncharacterized protein</fullName>
    </submittedName>
</protein>
<reference evidence="1" key="1">
    <citation type="submission" date="2018-07" db="EMBL/GenBank/DDBJ databases">
        <authorList>
            <consortium name="GenomeTrakr network: Whole genome sequencing for foodborne pathogen traceback"/>
        </authorList>
    </citation>
    <scope>NUCLEOTIDE SEQUENCE</scope>
    <source>
        <strain evidence="1">CFSAN070570</strain>
    </source>
</reference>
<gene>
    <name evidence="1" type="ORF">CRJ19_09730</name>
</gene>
<evidence type="ECO:0000313" key="1">
    <source>
        <dbReference type="EMBL" id="EBU2435256.1"/>
    </source>
</evidence>